<protein>
    <recommendedName>
        <fullName evidence="13">Metallo-beta-lactamase domain-containing protein</fullName>
    </recommendedName>
</protein>
<evidence type="ECO:0000256" key="1">
    <source>
        <dbReference type="ARBA" id="ARBA00004651"/>
    </source>
</evidence>
<evidence type="ECO:0000256" key="6">
    <source>
        <dbReference type="SAM" id="MobiDB-lite"/>
    </source>
</evidence>
<dbReference type="Proteomes" id="UP000032233">
    <property type="component" value="Unassembled WGS sequence"/>
</dbReference>
<evidence type="ECO:0000313" key="12">
    <source>
        <dbReference type="Proteomes" id="UP000032233"/>
    </source>
</evidence>
<feature type="domain" description="DUF4131" evidence="10">
    <location>
        <begin position="62"/>
        <end position="215"/>
    </location>
</feature>
<dbReference type="SUPFAM" id="SSF56281">
    <property type="entry name" value="Metallo-hydrolase/oxidoreductase"/>
    <property type="match status" value="1"/>
</dbReference>
<dbReference type="InterPro" id="IPR035681">
    <property type="entry name" value="ComA-like_MBL"/>
</dbReference>
<dbReference type="InterPro" id="IPR052159">
    <property type="entry name" value="Competence_DNA_uptake"/>
</dbReference>
<evidence type="ECO:0008006" key="13">
    <source>
        <dbReference type="Google" id="ProtNLM"/>
    </source>
</evidence>
<evidence type="ECO:0000259" key="10">
    <source>
        <dbReference type="Pfam" id="PF13567"/>
    </source>
</evidence>
<dbReference type="STRING" id="1429043.X474_19905"/>
<feature type="transmembrane region" description="Helical" evidence="7">
    <location>
        <begin position="322"/>
        <end position="342"/>
    </location>
</feature>
<dbReference type="InterPro" id="IPR004797">
    <property type="entry name" value="Competence_ComEC/Rec2"/>
</dbReference>
<comment type="caution">
    <text evidence="11">The sequence shown here is derived from an EMBL/GenBank/DDBJ whole genome shotgun (WGS) entry which is preliminary data.</text>
</comment>
<dbReference type="GO" id="GO:0030420">
    <property type="term" value="P:establishment of competence for transformation"/>
    <property type="evidence" value="ECO:0007669"/>
    <property type="project" value="InterPro"/>
</dbReference>
<dbReference type="Pfam" id="PF00753">
    <property type="entry name" value="Lactamase_B"/>
    <property type="match status" value="1"/>
</dbReference>
<evidence type="ECO:0000256" key="4">
    <source>
        <dbReference type="ARBA" id="ARBA00022989"/>
    </source>
</evidence>
<dbReference type="EMBL" id="AZAC01000034">
    <property type="protein sequence ID" value="KIX12271.1"/>
    <property type="molecule type" value="Genomic_DNA"/>
</dbReference>
<proteinExistence type="predicted"/>
<dbReference type="OrthoDB" id="9790149at2"/>
<dbReference type="PANTHER" id="PTHR30619">
    <property type="entry name" value="DNA INTERNALIZATION/COMPETENCE PROTEIN COMEC/REC2"/>
    <property type="match status" value="1"/>
</dbReference>
<evidence type="ECO:0000256" key="7">
    <source>
        <dbReference type="SAM" id="Phobius"/>
    </source>
</evidence>
<accession>A0A0D2J978</accession>
<keyword evidence="4 7" id="KW-1133">Transmembrane helix</keyword>
<gene>
    <name evidence="11" type="ORF">X474_19905</name>
</gene>
<dbReference type="FunCoup" id="A0A0D2J978">
    <property type="interactions" value="251"/>
</dbReference>
<evidence type="ECO:0000256" key="3">
    <source>
        <dbReference type="ARBA" id="ARBA00022692"/>
    </source>
</evidence>
<feature type="transmembrane region" description="Helical" evidence="7">
    <location>
        <begin position="280"/>
        <end position="302"/>
    </location>
</feature>
<feature type="region of interest" description="Disordered" evidence="6">
    <location>
        <begin position="1"/>
        <end position="25"/>
    </location>
</feature>
<evidence type="ECO:0000259" key="9">
    <source>
        <dbReference type="Pfam" id="PF03772"/>
    </source>
</evidence>
<dbReference type="CDD" id="cd07731">
    <property type="entry name" value="ComA-like_MBL-fold"/>
    <property type="match status" value="1"/>
</dbReference>
<dbReference type="NCBIfam" id="TIGR00360">
    <property type="entry name" value="ComEC_N-term"/>
    <property type="match status" value="1"/>
</dbReference>
<feature type="transmembrane region" description="Helical" evidence="7">
    <location>
        <begin position="363"/>
        <end position="383"/>
    </location>
</feature>
<keyword evidence="2" id="KW-1003">Cell membrane</keyword>
<feature type="transmembrane region" description="Helical" evidence="7">
    <location>
        <begin position="87"/>
        <end position="105"/>
    </location>
</feature>
<dbReference type="InterPro" id="IPR004477">
    <property type="entry name" value="ComEC_N"/>
</dbReference>
<dbReference type="Pfam" id="PF03772">
    <property type="entry name" value="Competence"/>
    <property type="match status" value="1"/>
</dbReference>
<feature type="transmembrane region" description="Helical" evidence="7">
    <location>
        <begin position="389"/>
        <end position="407"/>
    </location>
</feature>
<dbReference type="RefSeq" id="WP_044350840.1">
    <property type="nucleotide sequence ID" value="NZ_AZAC01000034.1"/>
</dbReference>
<evidence type="ECO:0000256" key="5">
    <source>
        <dbReference type="ARBA" id="ARBA00023136"/>
    </source>
</evidence>
<feature type="domain" description="Metallo-beta-lactamase" evidence="8">
    <location>
        <begin position="576"/>
        <end position="652"/>
    </location>
</feature>
<name>A0A0D2J978_9BACT</name>
<feature type="transmembrane region" description="Helical" evidence="7">
    <location>
        <begin position="63"/>
        <end position="81"/>
    </location>
</feature>
<keyword evidence="12" id="KW-1185">Reference proteome</keyword>
<feature type="compositionally biased region" description="Polar residues" evidence="6">
    <location>
        <begin position="1"/>
        <end position="16"/>
    </location>
</feature>
<dbReference type="PANTHER" id="PTHR30619:SF1">
    <property type="entry name" value="RECOMBINATION PROTEIN 2"/>
    <property type="match status" value="1"/>
</dbReference>
<feature type="transmembrane region" description="Helical" evidence="7">
    <location>
        <begin position="515"/>
        <end position="536"/>
    </location>
</feature>
<comment type="subcellular location">
    <subcellularLocation>
        <location evidence="1">Cell membrane</location>
        <topology evidence="1">Multi-pass membrane protein</topology>
    </subcellularLocation>
</comment>
<dbReference type="NCBIfam" id="TIGR00361">
    <property type="entry name" value="ComEC_Rec2"/>
    <property type="match status" value="1"/>
</dbReference>
<feature type="transmembrane region" description="Helical" evidence="7">
    <location>
        <begin position="541"/>
        <end position="560"/>
    </location>
</feature>
<dbReference type="Gene3D" id="3.60.15.10">
    <property type="entry name" value="Ribonuclease Z/Hydroxyacylglutathione hydrolase-like"/>
    <property type="match status" value="1"/>
</dbReference>
<dbReference type="Pfam" id="PF13567">
    <property type="entry name" value="DUF4131"/>
    <property type="match status" value="1"/>
</dbReference>
<dbReference type="InParanoid" id="A0A0D2J978"/>
<feature type="transmembrane region" description="Helical" evidence="7">
    <location>
        <begin position="457"/>
        <end position="479"/>
    </location>
</feature>
<evidence type="ECO:0000259" key="8">
    <source>
        <dbReference type="Pfam" id="PF00753"/>
    </source>
</evidence>
<evidence type="ECO:0000313" key="11">
    <source>
        <dbReference type="EMBL" id="KIX12271.1"/>
    </source>
</evidence>
<dbReference type="InterPro" id="IPR001279">
    <property type="entry name" value="Metallo-B-lactamas"/>
</dbReference>
<feature type="domain" description="ComEC/Rec2-related protein" evidence="9">
    <location>
        <begin position="259"/>
        <end position="538"/>
    </location>
</feature>
<organism evidence="11 12">
    <name type="scientific">Dethiosulfatarculus sandiegensis</name>
    <dbReference type="NCBI Taxonomy" id="1429043"/>
    <lineage>
        <taxon>Bacteria</taxon>
        <taxon>Pseudomonadati</taxon>
        <taxon>Thermodesulfobacteriota</taxon>
        <taxon>Desulfarculia</taxon>
        <taxon>Desulfarculales</taxon>
        <taxon>Desulfarculaceae</taxon>
        <taxon>Dethiosulfatarculus</taxon>
    </lineage>
</organism>
<evidence type="ECO:0000256" key="2">
    <source>
        <dbReference type="ARBA" id="ARBA00022475"/>
    </source>
</evidence>
<dbReference type="InterPro" id="IPR025405">
    <property type="entry name" value="DUF4131"/>
</dbReference>
<dbReference type="AlphaFoldDB" id="A0A0D2J978"/>
<dbReference type="InterPro" id="IPR036866">
    <property type="entry name" value="RibonucZ/Hydroxyglut_hydro"/>
</dbReference>
<dbReference type="GO" id="GO:0005886">
    <property type="term" value="C:plasma membrane"/>
    <property type="evidence" value="ECO:0007669"/>
    <property type="project" value="UniProtKB-SubCell"/>
</dbReference>
<feature type="transmembrane region" description="Helical" evidence="7">
    <location>
        <begin position="486"/>
        <end position="503"/>
    </location>
</feature>
<sequence>MASGSTTEQPINTPLCSKTKGRPPRKTLPDLFQTSLSPLTAMALSMLAGVCLAAWSNLPGPGIFFWIPLFVLFTWLLKTAGQKGSVPVIWLCLFSFLLGGGLFLTQHIKKQPKNHIAKNLACGSHLLTGRVVKAPEAASRGHRILLEASSYQNKKVTGLIRLSLPPRIEPPLVGQMISARLKLWPITSFANPGSFDYQAHMAEKGILVRGYAGKRSEFTLLGKPAHSDPLLRLESLRQKVGRLFDGLPAGDAREIMRALVLGQKSGLSTKTKQDFSRTGTAHMLAISGLHMGMVWGFFFLLFRLGLPLVPGLALKVPAPKPAALAALLPCIFYAFLAGASTPTLRSLLMAACLVTGLCLNRPYTPQSALALAGILIMAIWPQAPFSTSFQLSFIAVALIILSAARFLSGTKPHTLRQWCKEAFKSWLFLSCLFGLGLMPLIMYRFHLVSFLFLPANLFVYPLLGLFTLPLALSGAWLGLLAPQAGLFLLELGLWPCQLALDWLHTLSGVPGAVQFVAGPAPGAVVLFYIAVFSFLIFKTRLALWTTGTALLLALFLWPVMPLDKLNKGELEAWVLDVGQGSSAVIRLPQGQVLVVDSGGWPGSDFDFGRNVVGPFLWSQGIDQVYALICSHRHVDHYQGLAFLANCFEPKEIWTNGAPANRDAYGDLLLYARKQGIPLRTAGSLPRSQYLGGARLQILWPPAGPLPKNLDQNNRSICLGLGLGDCWLWLPGDIGPKVERVIASQVPKDYNHILVAPHHGAKNSCTVKLLKKMKPKAVIFSAGCGNKFGMPNPRAISRTQRHEAKILTTIAHGAIGLKTGGLKWRISQHLKQIRPCP</sequence>
<feature type="transmembrane region" description="Helical" evidence="7">
    <location>
        <begin position="427"/>
        <end position="445"/>
    </location>
</feature>
<reference evidence="11 12" key="1">
    <citation type="submission" date="2013-11" db="EMBL/GenBank/DDBJ databases">
        <title>Metagenomic analysis of a methanogenic consortium involved in long chain n-alkane degradation.</title>
        <authorList>
            <person name="Davidova I.A."/>
            <person name="Callaghan A.V."/>
            <person name="Wawrik B."/>
            <person name="Pruitt S."/>
            <person name="Marks C."/>
            <person name="Duncan K.E."/>
            <person name="Suflita J.M."/>
        </authorList>
    </citation>
    <scope>NUCLEOTIDE SEQUENCE [LARGE SCALE GENOMIC DNA]</scope>
    <source>
        <strain evidence="11 12">SPR</strain>
    </source>
</reference>
<keyword evidence="3 7" id="KW-0812">Transmembrane</keyword>
<keyword evidence="5 7" id="KW-0472">Membrane</keyword>